<comment type="similarity">
    <text evidence="2">Belongs to the glycosyl hydrolase 16 family.</text>
</comment>
<evidence type="ECO:0000256" key="2">
    <source>
        <dbReference type="ARBA" id="ARBA00006865"/>
    </source>
</evidence>
<dbReference type="AlphaFoldDB" id="A0A093Y6A9"/>
<dbReference type="InterPro" id="IPR000757">
    <property type="entry name" value="Beta-glucanase-like"/>
</dbReference>
<feature type="transmembrane region" description="Helical" evidence="6">
    <location>
        <begin position="77"/>
        <end position="95"/>
    </location>
</feature>
<accession>A0A093Y6A9</accession>
<keyword evidence="6" id="KW-0812">Transmembrane</keyword>
<dbReference type="GO" id="GO:0098552">
    <property type="term" value="C:side of membrane"/>
    <property type="evidence" value="ECO:0007669"/>
    <property type="project" value="UniProtKB-KW"/>
</dbReference>
<gene>
    <name evidence="8" type="ORF">GQ26_0023510</name>
</gene>
<sequence length="383" mass="42150">MEIRDPFSDSAAPSVVASVGSSAAHAAQGSIDGLPIRDSTYTRAPVKRRFKSYLLTGEYERPWVNDKRLKRIRVNNYIIWGFIVAGLAVSGYINYNATTQVHKHSVGGFGTGEFEWTTTDDRNVFIDQEGLHIVPTLTTDTTAITAAEITNGYTLNLTQASGDGTCTGTTNEACSRQLTPFSIGMMPTNNVYGSWPASGEIDISESRGNDISYANGGRDVMSSAIHWGPSSGLDAFWLSTRGKALRRTDFSKGFHTFGLEWSEDYIFTWVDNPLQQVMYWAFPKNTNMFQRGQFTGRTANNSLVTDPWSHTGRPNSPFDQSFYLILNVAVGGTNGWFADGIGNKPWTDAGHGASDFYAGMAQWYPTWANGSSRGMTVKYPLFS</sequence>
<proteinExistence type="inferred from homology"/>
<evidence type="ECO:0000256" key="4">
    <source>
        <dbReference type="ARBA" id="ARBA00022622"/>
    </source>
</evidence>
<dbReference type="PROSITE" id="PS51762">
    <property type="entry name" value="GH16_2"/>
    <property type="match status" value="1"/>
</dbReference>
<dbReference type="InterPro" id="IPR013320">
    <property type="entry name" value="ConA-like_dom_sf"/>
</dbReference>
<organism evidence="8">
    <name type="scientific">Talaromyces marneffei PM1</name>
    <dbReference type="NCBI Taxonomy" id="1077442"/>
    <lineage>
        <taxon>Eukaryota</taxon>
        <taxon>Fungi</taxon>
        <taxon>Dikarya</taxon>
        <taxon>Ascomycota</taxon>
        <taxon>Pezizomycotina</taxon>
        <taxon>Eurotiomycetes</taxon>
        <taxon>Eurotiomycetidae</taxon>
        <taxon>Eurotiales</taxon>
        <taxon>Trichocomaceae</taxon>
        <taxon>Talaromyces</taxon>
        <taxon>Talaromyces sect. Talaromyces</taxon>
    </lineage>
</organism>
<keyword evidence="6" id="KW-0472">Membrane</keyword>
<comment type="subcellular location">
    <subcellularLocation>
        <location evidence="1">Cell membrane</location>
        <topology evidence="1">Lipid-anchor</topology>
        <topology evidence="1">GPI-anchor</topology>
    </subcellularLocation>
</comment>
<dbReference type="InterPro" id="IPR050546">
    <property type="entry name" value="Glycosyl_Hydrlase_16"/>
</dbReference>
<protein>
    <submittedName>
        <fullName evidence="8">Beta-1,3-glucan-binding protein</fullName>
    </submittedName>
</protein>
<keyword evidence="5" id="KW-0449">Lipoprotein</keyword>
<evidence type="ECO:0000259" key="7">
    <source>
        <dbReference type="PROSITE" id="PS51762"/>
    </source>
</evidence>
<dbReference type="GO" id="GO:0005975">
    <property type="term" value="P:carbohydrate metabolic process"/>
    <property type="evidence" value="ECO:0007669"/>
    <property type="project" value="InterPro"/>
</dbReference>
<keyword evidence="4" id="KW-0325">Glycoprotein</keyword>
<evidence type="ECO:0000313" key="8">
    <source>
        <dbReference type="EMBL" id="KFX52978.1"/>
    </source>
</evidence>
<evidence type="ECO:0000256" key="3">
    <source>
        <dbReference type="ARBA" id="ARBA00022475"/>
    </source>
</evidence>
<keyword evidence="4" id="KW-0336">GPI-anchor</keyword>
<evidence type="ECO:0000256" key="6">
    <source>
        <dbReference type="SAM" id="Phobius"/>
    </source>
</evidence>
<dbReference type="PANTHER" id="PTHR10963">
    <property type="entry name" value="GLYCOSYL HYDROLASE-RELATED"/>
    <property type="match status" value="1"/>
</dbReference>
<dbReference type="Pfam" id="PF00722">
    <property type="entry name" value="Glyco_hydro_16"/>
    <property type="match status" value="1"/>
</dbReference>
<comment type="caution">
    <text evidence="8">The sequence shown here is derived from an EMBL/GenBank/DDBJ whole genome shotgun (WGS) entry which is preliminary data.</text>
</comment>
<dbReference type="GO" id="GO:0004553">
    <property type="term" value="F:hydrolase activity, hydrolyzing O-glycosyl compounds"/>
    <property type="evidence" value="ECO:0007669"/>
    <property type="project" value="InterPro"/>
</dbReference>
<evidence type="ECO:0000256" key="1">
    <source>
        <dbReference type="ARBA" id="ARBA00004609"/>
    </source>
</evidence>
<evidence type="ECO:0000256" key="5">
    <source>
        <dbReference type="ARBA" id="ARBA00023288"/>
    </source>
</evidence>
<dbReference type="SUPFAM" id="SSF49899">
    <property type="entry name" value="Concanavalin A-like lectins/glucanases"/>
    <property type="match status" value="1"/>
</dbReference>
<feature type="domain" description="GH16" evidence="7">
    <location>
        <begin position="39"/>
        <end position="372"/>
    </location>
</feature>
<keyword evidence="6" id="KW-1133">Transmembrane helix</keyword>
<dbReference type="Gene3D" id="2.60.120.200">
    <property type="match status" value="1"/>
</dbReference>
<dbReference type="EMBL" id="JPOX01000002">
    <property type="protein sequence ID" value="KFX52978.1"/>
    <property type="molecule type" value="Genomic_DNA"/>
</dbReference>
<dbReference type="PANTHER" id="PTHR10963:SF55">
    <property type="entry name" value="GLYCOSIDE HYDROLASE FAMILY 16 PROTEIN"/>
    <property type="match status" value="1"/>
</dbReference>
<dbReference type="GO" id="GO:0005886">
    <property type="term" value="C:plasma membrane"/>
    <property type="evidence" value="ECO:0007669"/>
    <property type="project" value="UniProtKB-SubCell"/>
</dbReference>
<keyword evidence="3" id="KW-1003">Cell membrane</keyword>
<name>A0A093Y6A9_TALMA</name>
<reference evidence="8" key="1">
    <citation type="journal article" date="2014" name="PLoS Genet.">
        <title>Signature Gene Expression Reveals Novel Clues to the Molecular Mechanisms of Dimorphic Transition in Penicillium marneffei.</title>
        <authorList>
            <person name="Yang E."/>
            <person name="Wang G."/>
            <person name="Cai J."/>
            <person name="Woo P.C."/>
            <person name="Lau S.K."/>
            <person name="Yuen K.-Y."/>
            <person name="Chow W.-N."/>
            <person name="Lin X."/>
        </authorList>
    </citation>
    <scope>NUCLEOTIDE SEQUENCE [LARGE SCALE GENOMIC DNA]</scope>
    <source>
        <strain evidence="8">PM1</strain>
    </source>
</reference>